<dbReference type="Pfam" id="PF00636">
    <property type="entry name" value="Ribonuclease_3"/>
    <property type="match status" value="2"/>
</dbReference>
<dbReference type="InterPro" id="IPR005034">
    <property type="entry name" value="Dicer_dimerisation"/>
</dbReference>
<evidence type="ECO:0000256" key="6">
    <source>
        <dbReference type="ARBA" id="ARBA00022741"/>
    </source>
</evidence>
<dbReference type="SUPFAM" id="SSF52540">
    <property type="entry name" value="P-loop containing nucleoside triphosphate hydrolases"/>
    <property type="match status" value="1"/>
</dbReference>
<evidence type="ECO:0000256" key="13">
    <source>
        <dbReference type="ARBA" id="ARBA00035116"/>
    </source>
</evidence>
<keyword evidence="7" id="KW-0255">Endonuclease</keyword>
<keyword evidence="6" id="KW-0547">Nucleotide-binding</keyword>
<keyword evidence="8" id="KW-0378">Hydrolase</keyword>
<dbReference type="Pfam" id="PF00271">
    <property type="entry name" value="Helicase_C"/>
    <property type="match status" value="1"/>
</dbReference>
<reference evidence="21" key="1">
    <citation type="submission" date="2021-01" db="EMBL/GenBank/DDBJ databases">
        <authorList>
            <person name="Eckstrom K.M.E."/>
        </authorList>
    </citation>
    <scope>NUCLEOTIDE SEQUENCE</scope>
    <source>
        <strain evidence="21">UVCC 0001</strain>
    </source>
</reference>
<evidence type="ECO:0000259" key="18">
    <source>
        <dbReference type="PROSITE" id="PS51192"/>
    </source>
</evidence>
<comment type="caution">
    <text evidence="21">The sequence shown here is derived from an EMBL/GenBank/DDBJ whole genome shotgun (WGS) entry which is preliminary data.</text>
</comment>
<dbReference type="InterPro" id="IPR036389">
    <property type="entry name" value="RNase_III_sf"/>
</dbReference>
<feature type="domain" description="Dicer dsRNA-binding fold" evidence="20">
    <location>
        <begin position="616"/>
        <end position="709"/>
    </location>
</feature>
<feature type="compositionally biased region" description="Basic and acidic residues" evidence="15">
    <location>
        <begin position="1577"/>
        <end position="1587"/>
    </location>
</feature>
<name>A0AAD9IJ24_PROWI</name>
<feature type="compositionally biased region" description="Basic and acidic residues" evidence="15">
    <location>
        <begin position="1017"/>
        <end position="1027"/>
    </location>
</feature>
<proteinExistence type="inferred from homology"/>
<dbReference type="SMART" id="SM00487">
    <property type="entry name" value="DEXDc"/>
    <property type="match status" value="1"/>
</dbReference>
<feature type="domain" description="Helicase ATP-binding" evidence="18">
    <location>
        <begin position="13"/>
        <end position="194"/>
    </location>
</feature>
<dbReference type="GO" id="GO:0003723">
    <property type="term" value="F:RNA binding"/>
    <property type="evidence" value="ECO:0007669"/>
    <property type="project" value="UniProtKB-UniRule"/>
</dbReference>
<evidence type="ECO:0000256" key="4">
    <source>
        <dbReference type="ARBA" id="ARBA00022723"/>
    </source>
</evidence>
<dbReference type="SMART" id="SM00535">
    <property type="entry name" value="RIBOc"/>
    <property type="match status" value="2"/>
</dbReference>
<sequence length="1604" mass="174072">MKLVSFCTHGCHRSLSTLNNKVIAYLETGAGKTFIAVLLLKHRLSAPPDTHAPDARAVLLAPQVPLVLQHAEVLSLHLPFPVGRYVGEMGVDLWDRWTWVKEWDRHCVLVMTPQILLNLLSHAIIPVGTMDWIHTLIFDECHHAQKNHPYNMIMTYHYHTRPADKRPRVLGLTAAPAELRRNQSIDQMLKKLNALEHNLDAQVITVVDREHLARSITSPAIRVCEFQPMSPAAPCIAVLMAVRRGRARVRVAKRLAGERWTQRLADLVGAQDVHPEFLPYAAAQHLVSIRVELKELERCWEAGCATGKAAMRALGAALAAVSPDALELEIQKGLSRQEALSVQAQTDAQTALKEEEDADMVAESETVQVGPASGQLLSPKIATFIQELRGHAGRAAGRPGSAEDADTLVSRTSPDKPLPVPPTRPWTGIVFVTRRAACVALASLLRALPSCRAFLRPAEIVGFQNRLIGHRAREQEARLRDFRAGACNLLVATAVVEEGLDVRHCELVLRFDLPVTTRSYIQSRGRARAPNSLLVLLQDASSPAARELVRHVVAFEDSLRRQILQRMALGEGDGAGGGDSHDATDASPEDEPIPASDSSLTYVVESTGAVAGPANALQLLHGFIAQMPTDKYAVLRPLCRTEPWDVDPTRLVSTLFLPSNCVVREARGRPERSRRRAVLSAYLEAVKKLHALQAMSDHLLPAALELRAARIHELGWAVGVAPATRVKGAKHVPAQVVPPTVLEPPPPRLLDARLLEPILRRGLAGATVELECFGWALGDAEDGAPSLDSDVEEGEAVDAPSMLPIIVLLPPGVLPSATLAHSVLPEGAGGSTASVRASLQRLGTLRLDPGRLSLLWTAHRVLARHMLDPTSYASAEPWTGDTSHPEGDLAAFNGALDLVSRQSIARAVSLRAIERAIVHSDGTLSLAWRRHRRGSLRKLCAMAAQHTGFLVAPARSGAIDWTAISQIQHLSRHGSLLELIRRGLPRDGLTVCTPHNRQFYRLEGVEEHLSPSSTFERTVERGKREPGELQQGSFPHPEPSKTTTYAEYYATRWGIERLDPAQPLVRAWRLRSCRVRTVAGGAKAKRTGEGASPVFLVPELCRVSPVSDAVARALAPVPRLLYELETALLAAGASKKIPVFSRDAPPLAALQRALTLRSAAPGAAECERLETLGDAFIKLTVSAELFRAHRGFHEGQLSAQKDSTVSNLALAEIALGLGLQRHLRVWPFSLANWVLPSPVKRSGKVLADVLEAVVGVFLVERGPESAANLLHALSILKRPAWGWSEQGCVAEPGTEPNPTTLDERVDVSSLETILGYNFKSPGLAAEAVTHCSWAGQSSFCYQRLEDSTESDLHDMRSVAVNAERLALVAVRKGIHTHVRHSSPHLLSHLGEYVASWRAALREELESARERGSAGHMSTTAGLESFSEAPGLRHAAELALMRKHAFGLAGTDAPKVLCDVVEALLGAVYVDSGYDMRAAAAATHRLLDPIVDPHSVLTHPVRVLNERVQRLVGASPTYTAVERGVGGLARVRASALGVLLAENAEGRNARTSGRLAAQDALRRWEELAPLLAAAAAARQREPSERELDSSASDEDLEHDQPLAGA</sequence>
<keyword evidence="9" id="KW-0347">Helicase</keyword>
<dbReference type="InterPro" id="IPR000999">
    <property type="entry name" value="RNase_III_dom"/>
</dbReference>
<comment type="similarity">
    <text evidence="13 14">Belongs to the helicase family. Dicer subfamily.</text>
</comment>
<dbReference type="InterPro" id="IPR027417">
    <property type="entry name" value="P-loop_NTPase"/>
</dbReference>
<dbReference type="InterPro" id="IPR014001">
    <property type="entry name" value="Helicase_ATP-bd"/>
</dbReference>
<evidence type="ECO:0000256" key="14">
    <source>
        <dbReference type="PROSITE-ProRule" id="PRU00657"/>
    </source>
</evidence>
<dbReference type="PROSITE" id="PS51194">
    <property type="entry name" value="HELICASE_CTER"/>
    <property type="match status" value="1"/>
</dbReference>
<dbReference type="Gene3D" id="1.10.1520.10">
    <property type="entry name" value="Ribonuclease III domain"/>
    <property type="match status" value="3"/>
</dbReference>
<dbReference type="Gene3D" id="3.40.50.300">
    <property type="entry name" value="P-loop containing nucleotide triphosphate hydrolases"/>
    <property type="match status" value="2"/>
</dbReference>
<dbReference type="CDD" id="cd00593">
    <property type="entry name" value="RIBOc"/>
    <property type="match status" value="2"/>
</dbReference>
<keyword evidence="5" id="KW-0677">Repeat</keyword>
<dbReference type="PANTHER" id="PTHR14950">
    <property type="entry name" value="DICER-RELATED"/>
    <property type="match status" value="1"/>
</dbReference>
<dbReference type="InterPro" id="IPR038248">
    <property type="entry name" value="Dicer_dimer_sf"/>
</dbReference>
<dbReference type="GO" id="GO:0004525">
    <property type="term" value="F:ribonuclease III activity"/>
    <property type="evidence" value="ECO:0007669"/>
    <property type="project" value="InterPro"/>
</dbReference>
<keyword evidence="22" id="KW-1185">Reference proteome</keyword>
<dbReference type="InterPro" id="IPR003100">
    <property type="entry name" value="PAZ_dom"/>
</dbReference>
<gene>
    <name evidence="21" type="ORF">QBZ16_005235</name>
</gene>
<evidence type="ECO:0000256" key="12">
    <source>
        <dbReference type="ARBA" id="ARBA00023211"/>
    </source>
</evidence>
<dbReference type="SUPFAM" id="SSF54768">
    <property type="entry name" value="dsRNA-binding domain-like"/>
    <property type="match status" value="1"/>
</dbReference>
<feature type="domain" description="Helicase C-terminal" evidence="19">
    <location>
        <begin position="404"/>
        <end position="575"/>
    </location>
</feature>
<evidence type="ECO:0000256" key="8">
    <source>
        <dbReference type="ARBA" id="ARBA00022801"/>
    </source>
</evidence>
<organism evidence="21 22">
    <name type="scientific">Prototheca wickerhamii</name>
    <dbReference type="NCBI Taxonomy" id="3111"/>
    <lineage>
        <taxon>Eukaryota</taxon>
        <taxon>Viridiplantae</taxon>
        <taxon>Chlorophyta</taxon>
        <taxon>core chlorophytes</taxon>
        <taxon>Trebouxiophyceae</taxon>
        <taxon>Chlorellales</taxon>
        <taxon>Chlorellaceae</taxon>
        <taxon>Prototheca</taxon>
    </lineage>
</organism>
<keyword evidence="14" id="KW-0694">RNA-binding</keyword>
<evidence type="ECO:0000256" key="10">
    <source>
        <dbReference type="ARBA" id="ARBA00022840"/>
    </source>
</evidence>
<comment type="cofactor">
    <cofactor evidence="2">
        <name>Mg(2+)</name>
        <dbReference type="ChEBI" id="CHEBI:18420"/>
    </cofactor>
</comment>
<keyword evidence="11" id="KW-0460">Magnesium</keyword>
<feature type="domain" description="PAZ" evidence="17">
    <location>
        <begin position="975"/>
        <end position="1105"/>
    </location>
</feature>
<keyword evidence="3" id="KW-0540">Nuclease</keyword>
<evidence type="ECO:0000256" key="11">
    <source>
        <dbReference type="ARBA" id="ARBA00022842"/>
    </source>
</evidence>
<dbReference type="PROSITE" id="PS50142">
    <property type="entry name" value="RNASE_3_2"/>
    <property type="match status" value="2"/>
</dbReference>
<keyword evidence="10" id="KW-0067">ATP-binding</keyword>
<evidence type="ECO:0000256" key="9">
    <source>
        <dbReference type="ARBA" id="ARBA00022806"/>
    </source>
</evidence>
<dbReference type="InterPro" id="IPR036085">
    <property type="entry name" value="PAZ_dom_sf"/>
</dbReference>
<evidence type="ECO:0008006" key="23">
    <source>
        <dbReference type="Google" id="ProtNLM"/>
    </source>
</evidence>
<dbReference type="InterPro" id="IPR011545">
    <property type="entry name" value="DEAD/DEAH_box_helicase_dom"/>
</dbReference>
<evidence type="ECO:0000256" key="7">
    <source>
        <dbReference type="ARBA" id="ARBA00022759"/>
    </source>
</evidence>
<dbReference type="GO" id="GO:0004386">
    <property type="term" value="F:helicase activity"/>
    <property type="evidence" value="ECO:0007669"/>
    <property type="project" value="UniProtKB-KW"/>
</dbReference>
<evidence type="ECO:0000256" key="15">
    <source>
        <dbReference type="SAM" id="MobiDB-lite"/>
    </source>
</evidence>
<dbReference type="PANTHER" id="PTHR14950:SF37">
    <property type="entry name" value="ENDORIBONUCLEASE DICER"/>
    <property type="match status" value="1"/>
</dbReference>
<dbReference type="Proteomes" id="UP001255856">
    <property type="component" value="Unassembled WGS sequence"/>
</dbReference>
<evidence type="ECO:0000256" key="2">
    <source>
        <dbReference type="ARBA" id="ARBA00001946"/>
    </source>
</evidence>
<feature type="region of interest" description="Disordered" evidence="15">
    <location>
        <begin position="1011"/>
        <end position="1041"/>
    </location>
</feature>
<feature type="region of interest" description="Disordered" evidence="15">
    <location>
        <begin position="570"/>
        <end position="598"/>
    </location>
</feature>
<dbReference type="Pfam" id="PF00270">
    <property type="entry name" value="DEAD"/>
    <property type="match status" value="1"/>
</dbReference>
<feature type="region of interest" description="Disordered" evidence="15">
    <location>
        <begin position="1574"/>
        <end position="1604"/>
    </location>
</feature>
<comment type="cofactor">
    <cofactor evidence="1">
        <name>Mn(2+)</name>
        <dbReference type="ChEBI" id="CHEBI:29035"/>
    </cofactor>
</comment>
<dbReference type="GO" id="GO:0046872">
    <property type="term" value="F:metal ion binding"/>
    <property type="evidence" value="ECO:0007669"/>
    <property type="project" value="UniProtKB-KW"/>
</dbReference>
<dbReference type="CDD" id="cd18034">
    <property type="entry name" value="DEXHc_dicer"/>
    <property type="match status" value="1"/>
</dbReference>
<evidence type="ECO:0000259" key="17">
    <source>
        <dbReference type="PROSITE" id="PS50821"/>
    </source>
</evidence>
<evidence type="ECO:0000259" key="19">
    <source>
        <dbReference type="PROSITE" id="PS51194"/>
    </source>
</evidence>
<keyword evidence="12" id="KW-0464">Manganese</keyword>
<evidence type="ECO:0000313" key="21">
    <source>
        <dbReference type="EMBL" id="KAK2077007.1"/>
    </source>
</evidence>
<dbReference type="InterPro" id="IPR001650">
    <property type="entry name" value="Helicase_C-like"/>
</dbReference>
<dbReference type="SUPFAM" id="SSF101690">
    <property type="entry name" value="PAZ domain"/>
    <property type="match status" value="1"/>
</dbReference>
<dbReference type="Gene3D" id="2.170.260.10">
    <property type="entry name" value="paz domain"/>
    <property type="match status" value="1"/>
</dbReference>
<dbReference type="Pfam" id="PF02170">
    <property type="entry name" value="PAZ"/>
    <property type="match status" value="1"/>
</dbReference>
<dbReference type="PROSITE" id="PS51327">
    <property type="entry name" value="DICER_DSRBF"/>
    <property type="match status" value="1"/>
</dbReference>
<dbReference type="GO" id="GO:0006396">
    <property type="term" value="P:RNA processing"/>
    <property type="evidence" value="ECO:0007669"/>
    <property type="project" value="InterPro"/>
</dbReference>
<dbReference type="PROSITE" id="PS51192">
    <property type="entry name" value="HELICASE_ATP_BIND_1"/>
    <property type="match status" value="1"/>
</dbReference>
<evidence type="ECO:0000313" key="22">
    <source>
        <dbReference type="Proteomes" id="UP001255856"/>
    </source>
</evidence>
<dbReference type="SMART" id="SM00490">
    <property type="entry name" value="HELICc"/>
    <property type="match status" value="1"/>
</dbReference>
<dbReference type="GO" id="GO:0005524">
    <property type="term" value="F:ATP binding"/>
    <property type="evidence" value="ECO:0007669"/>
    <property type="project" value="UniProtKB-KW"/>
</dbReference>
<evidence type="ECO:0000259" key="16">
    <source>
        <dbReference type="PROSITE" id="PS50142"/>
    </source>
</evidence>
<evidence type="ECO:0000256" key="1">
    <source>
        <dbReference type="ARBA" id="ARBA00001936"/>
    </source>
</evidence>
<dbReference type="Gene3D" id="3.30.160.380">
    <property type="entry name" value="Dicer dimerisation domain"/>
    <property type="match status" value="1"/>
</dbReference>
<protein>
    <recommendedName>
        <fullName evidence="23">Dicer-like protein 1</fullName>
    </recommendedName>
</protein>
<evidence type="ECO:0000259" key="20">
    <source>
        <dbReference type="PROSITE" id="PS51327"/>
    </source>
</evidence>
<accession>A0AAD9IJ24</accession>
<feature type="region of interest" description="Disordered" evidence="15">
    <location>
        <begin position="393"/>
        <end position="421"/>
    </location>
</feature>
<dbReference type="PROSITE" id="PS50821">
    <property type="entry name" value="PAZ"/>
    <property type="match status" value="1"/>
</dbReference>
<evidence type="ECO:0000256" key="5">
    <source>
        <dbReference type="ARBA" id="ARBA00022737"/>
    </source>
</evidence>
<keyword evidence="4" id="KW-0479">Metal-binding</keyword>
<dbReference type="EMBL" id="JASFZW010000008">
    <property type="protein sequence ID" value="KAK2077007.1"/>
    <property type="molecule type" value="Genomic_DNA"/>
</dbReference>
<feature type="domain" description="RNase III" evidence="16">
    <location>
        <begin position="1130"/>
        <end position="1262"/>
    </location>
</feature>
<feature type="domain" description="RNase III" evidence="16">
    <location>
        <begin position="1341"/>
        <end position="1472"/>
    </location>
</feature>
<dbReference type="SMART" id="SM00949">
    <property type="entry name" value="PAZ"/>
    <property type="match status" value="1"/>
</dbReference>
<dbReference type="Pfam" id="PF03368">
    <property type="entry name" value="Dicer_dimer"/>
    <property type="match status" value="1"/>
</dbReference>
<evidence type="ECO:0000256" key="3">
    <source>
        <dbReference type="ARBA" id="ARBA00022722"/>
    </source>
</evidence>
<dbReference type="SUPFAM" id="SSF69065">
    <property type="entry name" value="RNase III domain-like"/>
    <property type="match status" value="2"/>
</dbReference>